<keyword evidence="1" id="KW-0472">Membrane</keyword>
<evidence type="ECO:0000313" key="3">
    <source>
        <dbReference type="Proteomes" id="UP000239863"/>
    </source>
</evidence>
<sequence>MNLKYKKFIYTLVGGIIILSCSYNFYQHNKINAYKKQLTNIVRNNVQEFASTLANTNDEVLYARQYASIVTAQQAYFVLSDKGGFTSDEWSSSLPGLFLEIKQVMINDKYKFKEVFKESEVSELMFKISDNFEDGESINKVYKLLSD</sequence>
<feature type="transmembrane region" description="Helical" evidence="1">
    <location>
        <begin position="7"/>
        <end position="26"/>
    </location>
</feature>
<proteinExistence type="predicted"/>
<dbReference type="RefSeq" id="WP_146076389.1">
    <property type="nucleotide sequence ID" value="NZ_PTIS01000027.1"/>
</dbReference>
<comment type="caution">
    <text evidence="2">The sequence shown here is derived from an EMBL/GenBank/DDBJ whole genome shotgun (WGS) entry which is preliminary data.</text>
</comment>
<dbReference type="EMBL" id="PTIS01000027">
    <property type="protein sequence ID" value="PPK43677.1"/>
    <property type="molecule type" value="Genomic_DNA"/>
</dbReference>
<evidence type="ECO:0008006" key="4">
    <source>
        <dbReference type="Google" id="ProtNLM"/>
    </source>
</evidence>
<dbReference type="Proteomes" id="UP000239863">
    <property type="component" value="Unassembled WGS sequence"/>
</dbReference>
<name>A0A2S6FUD3_9CLOT</name>
<dbReference type="OrthoDB" id="1909129at2"/>
<keyword evidence="1" id="KW-1133">Transmembrane helix</keyword>
<keyword evidence="1" id="KW-0812">Transmembrane</keyword>
<gene>
    <name evidence="2" type="ORF">BD821_1277</name>
</gene>
<accession>A0A2S6FUD3</accession>
<reference evidence="2 3" key="1">
    <citation type="submission" date="2018-02" db="EMBL/GenBank/DDBJ databases">
        <title>Genomic Encyclopedia of Archaeal and Bacterial Type Strains, Phase II (KMG-II): from individual species to whole genera.</title>
        <authorList>
            <person name="Goeker M."/>
        </authorList>
    </citation>
    <scope>NUCLEOTIDE SEQUENCE [LARGE SCALE GENOMIC DNA]</scope>
    <source>
        <strain evidence="2 3">DSM 15099</strain>
    </source>
</reference>
<dbReference type="STRING" id="37659.GCA_000703125_00611"/>
<dbReference type="AlphaFoldDB" id="A0A2S6FUD3"/>
<evidence type="ECO:0000256" key="1">
    <source>
        <dbReference type="SAM" id="Phobius"/>
    </source>
</evidence>
<dbReference type="PROSITE" id="PS51257">
    <property type="entry name" value="PROKAR_LIPOPROTEIN"/>
    <property type="match status" value="1"/>
</dbReference>
<protein>
    <recommendedName>
        <fullName evidence="4">Lipoprotein</fullName>
    </recommendedName>
</protein>
<organism evidence="2 3">
    <name type="scientific">Clostridium algidicarnis DSM 15099</name>
    <dbReference type="NCBI Taxonomy" id="1121295"/>
    <lineage>
        <taxon>Bacteria</taxon>
        <taxon>Bacillati</taxon>
        <taxon>Bacillota</taxon>
        <taxon>Clostridia</taxon>
        <taxon>Eubacteriales</taxon>
        <taxon>Clostridiaceae</taxon>
        <taxon>Clostridium</taxon>
    </lineage>
</organism>
<evidence type="ECO:0000313" key="2">
    <source>
        <dbReference type="EMBL" id="PPK43677.1"/>
    </source>
</evidence>